<keyword evidence="4" id="KW-0805">Transcription regulation</keyword>
<feature type="compositionally biased region" description="Basic and acidic residues" evidence="9">
    <location>
        <begin position="765"/>
        <end position="776"/>
    </location>
</feature>
<feature type="compositionally biased region" description="Pro residues" evidence="9">
    <location>
        <begin position="399"/>
        <end position="413"/>
    </location>
</feature>
<dbReference type="InterPro" id="IPR034834">
    <property type="entry name" value="PRC_RRM"/>
</dbReference>
<evidence type="ECO:0000256" key="3">
    <source>
        <dbReference type="ARBA" id="ARBA00022884"/>
    </source>
</evidence>
<dbReference type="GO" id="GO:0005634">
    <property type="term" value="C:nucleus"/>
    <property type="evidence" value="ECO:0007669"/>
    <property type="project" value="UniProtKB-SubCell"/>
</dbReference>
<evidence type="ECO:0000256" key="7">
    <source>
        <dbReference type="ARBA" id="ARBA00023242"/>
    </source>
</evidence>
<evidence type="ECO:0000259" key="10">
    <source>
        <dbReference type="PROSITE" id="PS50102"/>
    </source>
</evidence>
<organism evidence="11 12">
    <name type="scientific">Paramormyrops kingsleyae</name>
    <dbReference type="NCBI Taxonomy" id="1676925"/>
    <lineage>
        <taxon>Eukaryota</taxon>
        <taxon>Metazoa</taxon>
        <taxon>Chordata</taxon>
        <taxon>Craniata</taxon>
        <taxon>Vertebrata</taxon>
        <taxon>Euteleostomi</taxon>
        <taxon>Actinopterygii</taxon>
        <taxon>Neopterygii</taxon>
        <taxon>Teleostei</taxon>
        <taxon>Osteoglossocephala</taxon>
        <taxon>Osteoglossomorpha</taxon>
        <taxon>Osteoglossiformes</taxon>
        <taxon>Mormyridae</taxon>
        <taxon>Paramormyrops</taxon>
    </lineage>
</organism>
<dbReference type="CDD" id="cd12624">
    <property type="entry name" value="RRM_PRC"/>
    <property type="match status" value="1"/>
</dbReference>
<feature type="compositionally biased region" description="Basic and acidic residues" evidence="9">
    <location>
        <begin position="815"/>
        <end position="827"/>
    </location>
</feature>
<feature type="compositionally biased region" description="Pro residues" evidence="9">
    <location>
        <begin position="474"/>
        <end position="483"/>
    </location>
</feature>
<feature type="compositionally biased region" description="Basic and acidic residues" evidence="9">
    <location>
        <begin position="251"/>
        <end position="264"/>
    </location>
</feature>
<accession>A0A3B3SFA9</accession>
<evidence type="ECO:0000256" key="5">
    <source>
        <dbReference type="ARBA" id="ARBA00023159"/>
    </source>
</evidence>
<feature type="region of interest" description="Disordered" evidence="9">
    <location>
        <begin position="669"/>
        <end position="727"/>
    </location>
</feature>
<dbReference type="Gene3D" id="3.30.70.330">
    <property type="match status" value="1"/>
</dbReference>
<dbReference type="AlphaFoldDB" id="A0A3B3SFA9"/>
<dbReference type="KEGG" id="pki:111846624"/>
<dbReference type="GeneID" id="111846624"/>
<dbReference type="Pfam" id="PF00076">
    <property type="entry name" value="RRM_1"/>
    <property type="match status" value="1"/>
</dbReference>
<feature type="compositionally biased region" description="Basic residues" evidence="9">
    <location>
        <begin position="869"/>
        <end position="879"/>
    </location>
</feature>
<dbReference type="Ensembl" id="ENSPKIT00000010246.1">
    <property type="protein sequence ID" value="ENSPKIP00000029449.1"/>
    <property type="gene ID" value="ENSPKIG00000010691.1"/>
</dbReference>
<dbReference type="GeneTree" id="ENSGT00950000183137"/>
<keyword evidence="5" id="KW-0010">Activator</keyword>
<reference evidence="11" key="1">
    <citation type="submission" date="2025-05" db="UniProtKB">
        <authorList>
            <consortium name="Ensembl"/>
        </authorList>
    </citation>
    <scope>IDENTIFICATION</scope>
</reference>
<protein>
    <submittedName>
        <fullName evidence="11">PPARG related coactivator 1</fullName>
    </submittedName>
</protein>
<proteinExistence type="predicted"/>
<evidence type="ECO:0000256" key="1">
    <source>
        <dbReference type="ARBA" id="ARBA00004123"/>
    </source>
</evidence>
<keyword evidence="12" id="KW-1185">Reference proteome</keyword>
<feature type="compositionally biased region" description="Pro residues" evidence="9">
    <location>
        <begin position="490"/>
        <end position="499"/>
    </location>
</feature>
<dbReference type="GO" id="GO:0045944">
    <property type="term" value="P:positive regulation of transcription by RNA polymerase II"/>
    <property type="evidence" value="ECO:0007669"/>
    <property type="project" value="TreeGrafter"/>
</dbReference>
<dbReference type="PANTHER" id="PTHR15528:SF5">
    <property type="entry name" value="PEROXISOME PROLIFERATOR-ACTIVATED RECEPTOR GAMMA COACTIVATOR-RELATED PROTEIN 1"/>
    <property type="match status" value="1"/>
</dbReference>
<feature type="compositionally biased region" description="Polar residues" evidence="9">
    <location>
        <begin position="526"/>
        <end position="541"/>
    </location>
</feature>
<feature type="region of interest" description="Disordered" evidence="9">
    <location>
        <begin position="762"/>
        <end position="956"/>
    </location>
</feature>
<dbReference type="InterPro" id="IPR034605">
    <property type="entry name" value="PGC-1"/>
</dbReference>
<keyword evidence="6" id="KW-0804">Transcription</keyword>
<dbReference type="PANTHER" id="PTHR15528">
    <property type="entry name" value="PEROXISOME PROLIFERATOR ACTIVATED RECEPTOR GAMMA COACTIVATOR 1 PGC-1 -RELATED"/>
    <property type="match status" value="1"/>
</dbReference>
<feature type="domain" description="RRM" evidence="10">
    <location>
        <begin position="963"/>
        <end position="1040"/>
    </location>
</feature>
<evidence type="ECO:0000256" key="6">
    <source>
        <dbReference type="ARBA" id="ARBA00023163"/>
    </source>
</evidence>
<feature type="region of interest" description="Disordered" evidence="9">
    <location>
        <begin position="208"/>
        <end position="547"/>
    </location>
</feature>
<evidence type="ECO:0000313" key="12">
    <source>
        <dbReference type="Proteomes" id="UP000261540"/>
    </source>
</evidence>
<feature type="compositionally biased region" description="Low complexity" evidence="9">
    <location>
        <begin position="880"/>
        <end position="898"/>
    </location>
</feature>
<evidence type="ECO:0000256" key="4">
    <source>
        <dbReference type="ARBA" id="ARBA00023015"/>
    </source>
</evidence>
<feature type="compositionally biased region" description="Low complexity" evidence="9">
    <location>
        <begin position="835"/>
        <end position="868"/>
    </location>
</feature>
<dbReference type="Proteomes" id="UP000261540">
    <property type="component" value="Unplaced"/>
</dbReference>
<comment type="subcellular location">
    <subcellularLocation>
        <location evidence="1">Nucleus</location>
    </subcellularLocation>
</comment>
<feature type="region of interest" description="Disordered" evidence="9">
    <location>
        <begin position="610"/>
        <end position="637"/>
    </location>
</feature>
<evidence type="ECO:0000256" key="9">
    <source>
        <dbReference type="SAM" id="MobiDB-lite"/>
    </source>
</evidence>
<dbReference type="Ensembl" id="ENSPKIT00000010261.1">
    <property type="protein sequence ID" value="ENSPKIP00000029464.1"/>
    <property type="gene ID" value="ENSPKIG00000010691.1"/>
</dbReference>
<dbReference type="STRING" id="1676925.ENSPKIP00000029449"/>
<dbReference type="SMART" id="SM00360">
    <property type="entry name" value="RRM"/>
    <property type="match status" value="1"/>
</dbReference>
<name>A0A3B3SFA9_9TELE</name>
<dbReference type="GO" id="GO:0003712">
    <property type="term" value="F:transcription coregulator activity"/>
    <property type="evidence" value="ECO:0007669"/>
    <property type="project" value="InterPro"/>
</dbReference>
<dbReference type="InterPro" id="IPR035979">
    <property type="entry name" value="RBD_domain_sf"/>
</dbReference>
<dbReference type="InterPro" id="IPR000504">
    <property type="entry name" value="RRM_dom"/>
</dbReference>
<dbReference type="PROSITE" id="PS50102">
    <property type="entry name" value="RRM"/>
    <property type="match status" value="1"/>
</dbReference>
<keyword evidence="2" id="KW-0597">Phosphoprotein</keyword>
<evidence type="ECO:0000256" key="8">
    <source>
        <dbReference type="PROSITE-ProRule" id="PRU00176"/>
    </source>
</evidence>
<sequence length="1083" mass="116670">MATRWGAGLESLIAGSMECFSLDEDTLSRQDAGELSLNDPLGAGQALESLPAYLDSSILSIFEDSCTPVEINGCIDEEGEAALLTALTEVLDSVDSENLSPFDTLPDPELFSGQKGRDPSAEVDVCAERHWRTLSERSDCEEEDGDTGSLVQGLEGDVGLPSLGDLVKHVYPYCLAVSLELGEDNGYPLPEGGIVLEVVDRGEQGEPILAVTGPIGPAGASKEEPVSEGKSSQPGSPDFAPATEAGGSEVSEERPKEPTSEKCPSRRKKKRKSKKGAEKSVVRSGQAETTADVSGPVPEGVPQDKSPETAAKKKRVTFAPILTSVLDMPAEGRDDFVGSDPDPEPPTGAVEQPASPVLQPPQEEARPKLLSLQEYRLLRQQRKPGPVGKPGGSTKWPTLPEPPRELPPIPCLPEQPRAHPAQKEPQEAVPAWHPVGSSIPPTPEALLVPPSSVVGPSKPPEGRPVEPPQAMSRPPGPAPPVAPPSAAARPVPPPAPCLPPAGSHPTRTTIDPRRPQHLDVPVSRKPPSQINPATAPTSQVDGQPPSVAGDQLAMVASLPARGRPQRLPQTKLLVLPAKQNPEEKQVQASTSEIGIEATDLTSLLEQFEETQAKEEHTVPEVSGRAAVVGNSGKPVERSVLPDLASTAGLTPPATPPHQTWKPLTPVALLAKPKPSPTKAIQIINPRPLPPSKPRSKPPAQAIAPTHHPAFADHDYCRPSEGPAPTEPASAICIQQQPGVAVLPVRGTVSAPTPQCAFPMGVSAKPLDHRTQPEAKAHPVIGSVLLSPEASPSRTEPIPQEAGLVKSRSSAYRPSGHPDRPAVHERGRSQRRYRARSPSPSSNSSSESSSCSSSESRSQSRSQSRSTSPPRKRFCSRSRRSGSSSSSSSRSSSRSQSRSPPRRRCGSYSSSRSRSCSRSRSRSPCWRRASHSPNYRHNYRYNSREAHQPQDVNDRKQKAIEERRVVYVGKIRGSMTRKELKERFSLYGEIEDCTLHFREHGDNYGFVTYYNTKDAFSAIENGGKLRQCNELPFDLCFGGRRQFCKSNYADLDSSREYEPEPTKSKLDALDFDTLLRQAKKGLRR</sequence>
<dbReference type="InterPro" id="IPR012677">
    <property type="entry name" value="Nucleotide-bd_a/b_plait_sf"/>
</dbReference>
<dbReference type="OrthoDB" id="10047851at2759"/>
<feature type="compositionally biased region" description="Basic residues" evidence="9">
    <location>
        <begin position="265"/>
        <end position="274"/>
    </location>
</feature>
<keyword evidence="3 8" id="KW-0694">RNA-binding</keyword>
<evidence type="ECO:0000256" key="2">
    <source>
        <dbReference type="ARBA" id="ARBA00022553"/>
    </source>
</evidence>
<dbReference type="GO" id="GO:0003723">
    <property type="term" value="F:RNA binding"/>
    <property type="evidence" value="ECO:0007669"/>
    <property type="project" value="UniProtKB-UniRule"/>
</dbReference>
<keyword evidence="7" id="KW-0539">Nucleus</keyword>
<dbReference type="RefSeq" id="XP_023672764.1">
    <property type="nucleotide sequence ID" value="XM_023816996.2"/>
</dbReference>
<feature type="compositionally biased region" description="Basic and acidic residues" evidence="9">
    <location>
        <begin position="941"/>
        <end position="956"/>
    </location>
</feature>
<dbReference type="SUPFAM" id="SSF54928">
    <property type="entry name" value="RNA-binding domain, RBD"/>
    <property type="match status" value="1"/>
</dbReference>
<evidence type="ECO:0000313" key="11">
    <source>
        <dbReference type="Ensembl" id="ENSPKIP00000029449.1"/>
    </source>
</evidence>